<gene>
    <name evidence="2" type="ORF">RchiOBHm_Chr6g0253611</name>
</gene>
<comment type="caution">
    <text evidence="2">The sequence shown here is derived from an EMBL/GenBank/DDBJ whole genome shotgun (WGS) entry which is preliminary data.</text>
</comment>
<accession>A0A2P6PLD8</accession>
<proteinExistence type="predicted"/>
<evidence type="ECO:0000313" key="2">
    <source>
        <dbReference type="EMBL" id="PRQ22742.1"/>
    </source>
</evidence>
<keyword evidence="3" id="KW-1185">Reference proteome</keyword>
<protein>
    <submittedName>
        <fullName evidence="2">Uncharacterized protein</fullName>
    </submittedName>
</protein>
<dbReference type="AlphaFoldDB" id="A0A2P6PLD8"/>
<organism evidence="2 3">
    <name type="scientific">Rosa chinensis</name>
    <name type="common">China rose</name>
    <dbReference type="NCBI Taxonomy" id="74649"/>
    <lineage>
        <taxon>Eukaryota</taxon>
        <taxon>Viridiplantae</taxon>
        <taxon>Streptophyta</taxon>
        <taxon>Embryophyta</taxon>
        <taxon>Tracheophyta</taxon>
        <taxon>Spermatophyta</taxon>
        <taxon>Magnoliopsida</taxon>
        <taxon>eudicotyledons</taxon>
        <taxon>Gunneridae</taxon>
        <taxon>Pentapetalae</taxon>
        <taxon>rosids</taxon>
        <taxon>fabids</taxon>
        <taxon>Rosales</taxon>
        <taxon>Rosaceae</taxon>
        <taxon>Rosoideae</taxon>
        <taxon>Rosoideae incertae sedis</taxon>
        <taxon>Rosa</taxon>
    </lineage>
</organism>
<dbReference type="Proteomes" id="UP000238479">
    <property type="component" value="Chromosome 6"/>
</dbReference>
<sequence length="61" mass="6995">MRIHSLTHGISSPLSQKSKSVSNDKEANNNLVSCVSEVSELLKLQNENSYWHVCYLRFCLR</sequence>
<evidence type="ECO:0000313" key="3">
    <source>
        <dbReference type="Proteomes" id="UP000238479"/>
    </source>
</evidence>
<evidence type="ECO:0000256" key="1">
    <source>
        <dbReference type="SAM" id="MobiDB-lite"/>
    </source>
</evidence>
<reference evidence="2 3" key="1">
    <citation type="journal article" date="2018" name="Nat. Genet.">
        <title>The Rosa genome provides new insights in the design of modern roses.</title>
        <authorList>
            <person name="Bendahmane M."/>
        </authorList>
    </citation>
    <scope>NUCLEOTIDE SEQUENCE [LARGE SCALE GENOMIC DNA]</scope>
    <source>
        <strain evidence="3">cv. Old Blush</strain>
    </source>
</reference>
<name>A0A2P6PLD8_ROSCH</name>
<feature type="region of interest" description="Disordered" evidence="1">
    <location>
        <begin position="1"/>
        <end position="23"/>
    </location>
</feature>
<feature type="compositionally biased region" description="Low complexity" evidence="1">
    <location>
        <begin position="11"/>
        <end position="21"/>
    </location>
</feature>
<dbReference type="EMBL" id="PDCK01000044">
    <property type="protein sequence ID" value="PRQ22742.1"/>
    <property type="molecule type" value="Genomic_DNA"/>
</dbReference>
<dbReference type="Gramene" id="PRQ22742">
    <property type="protein sequence ID" value="PRQ22742"/>
    <property type="gene ID" value="RchiOBHm_Chr6g0253611"/>
</dbReference>